<proteinExistence type="predicted"/>
<dbReference type="Pfam" id="PF14340">
    <property type="entry name" value="DUF4395"/>
    <property type="match status" value="1"/>
</dbReference>
<evidence type="ECO:0000259" key="2">
    <source>
        <dbReference type="Pfam" id="PF14340"/>
    </source>
</evidence>
<feature type="domain" description="DUF4395" evidence="2">
    <location>
        <begin position="16"/>
        <end position="146"/>
    </location>
</feature>
<dbReference type="PIRSF" id="PIRSF030042">
    <property type="entry name" value="UCP030042"/>
    <property type="match status" value="1"/>
</dbReference>
<reference evidence="3 4" key="1">
    <citation type="submission" date="2016-05" db="EMBL/GenBank/DDBJ databases">
        <authorList>
            <person name="Lavstsen T."/>
            <person name="Jespersen J.S."/>
        </authorList>
    </citation>
    <scope>NUCLEOTIDE SEQUENCE [LARGE SCALE GENOMIC DNA]</scope>
    <source>
        <strain evidence="3 4">B7-9</strain>
    </source>
</reference>
<comment type="caution">
    <text evidence="3">The sequence shown here is derived from an EMBL/GenBank/DDBJ whole genome shotgun (WGS) entry which is preliminary data.</text>
</comment>
<dbReference type="EMBL" id="LYXE01000050">
    <property type="protein sequence ID" value="PDW00268.1"/>
    <property type="molecule type" value="Genomic_DNA"/>
</dbReference>
<organism evidence="3 4">
    <name type="scientific">Candidatus Chloroploca asiatica</name>
    <dbReference type="NCBI Taxonomy" id="1506545"/>
    <lineage>
        <taxon>Bacteria</taxon>
        <taxon>Bacillati</taxon>
        <taxon>Chloroflexota</taxon>
        <taxon>Chloroflexia</taxon>
        <taxon>Chloroflexales</taxon>
        <taxon>Chloroflexineae</taxon>
        <taxon>Oscillochloridaceae</taxon>
        <taxon>Candidatus Chloroploca</taxon>
    </lineage>
</organism>
<name>A0A2H3LCQ0_9CHLR</name>
<dbReference type="OrthoDB" id="165133at2"/>
<dbReference type="InterPro" id="IPR025508">
    <property type="entry name" value="DUF4395"/>
</dbReference>
<gene>
    <name evidence="3" type="ORF">A9Q02_10655</name>
</gene>
<feature type="transmembrane region" description="Helical" evidence="1">
    <location>
        <begin position="26"/>
        <end position="56"/>
    </location>
</feature>
<evidence type="ECO:0000313" key="3">
    <source>
        <dbReference type="EMBL" id="PDW00268.1"/>
    </source>
</evidence>
<sequence>MAVTAHHSPADTVARVDRTALKVNQAAIITLLLIAFVGNLTWLVALVAAVMVVGTINPQLALFQRLYHAILKPAGWLKPDLHVEEPAPHRFAQGMGGSVLVVAALALFAGLSLLGWALTLLVVALAAVNLLFGFCAGCFVYFQLARLRREG</sequence>
<protein>
    <recommendedName>
        <fullName evidence="2">DUF4395 domain-containing protein</fullName>
    </recommendedName>
</protein>
<dbReference type="RefSeq" id="WP_097651227.1">
    <property type="nucleotide sequence ID" value="NZ_LYXE01000050.1"/>
</dbReference>
<dbReference type="InterPro" id="IPR016942">
    <property type="entry name" value="UCP030042"/>
</dbReference>
<keyword evidence="1" id="KW-1133">Transmembrane helix</keyword>
<evidence type="ECO:0000313" key="4">
    <source>
        <dbReference type="Proteomes" id="UP000220922"/>
    </source>
</evidence>
<accession>A0A2H3LCQ0</accession>
<feature type="transmembrane region" description="Helical" evidence="1">
    <location>
        <begin position="99"/>
        <end position="118"/>
    </location>
</feature>
<keyword evidence="4" id="KW-1185">Reference proteome</keyword>
<evidence type="ECO:0000256" key="1">
    <source>
        <dbReference type="SAM" id="Phobius"/>
    </source>
</evidence>
<dbReference type="AlphaFoldDB" id="A0A2H3LCQ0"/>
<keyword evidence="1" id="KW-0812">Transmembrane</keyword>
<feature type="transmembrane region" description="Helical" evidence="1">
    <location>
        <begin position="124"/>
        <end position="144"/>
    </location>
</feature>
<dbReference type="Proteomes" id="UP000220922">
    <property type="component" value="Unassembled WGS sequence"/>
</dbReference>
<keyword evidence="1" id="KW-0472">Membrane</keyword>